<dbReference type="Gene3D" id="3.40.10.10">
    <property type="entry name" value="DNA Methylphosphotriester Repair Domain"/>
    <property type="match status" value="1"/>
</dbReference>
<dbReference type="GO" id="GO:0006281">
    <property type="term" value="P:DNA repair"/>
    <property type="evidence" value="ECO:0007669"/>
    <property type="project" value="InterPro"/>
</dbReference>
<dbReference type="InterPro" id="IPR009057">
    <property type="entry name" value="Homeodomain-like_sf"/>
</dbReference>
<protein>
    <recommendedName>
        <fullName evidence="6">HTH araC/xylS-type domain-containing protein</fullName>
    </recommendedName>
</protein>
<dbReference type="PROSITE" id="PS01124">
    <property type="entry name" value="HTH_ARAC_FAMILY_2"/>
    <property type="match status" value="1"/>
</dbReference>
<evidence type="ECO:0000313" key="7">
    <source>
        <dbReference type="EMBL" id="KAF1997630.1"/>
    </source>
</evidence>
<sequence>MSYTTDTARWRALTVRDALANGQFVYSVKSTTIYCRPTCPARLARRANVGFYKTSAEAAAAGFRPCKRCKPEVDTIEDSQEHAVAKACSIINQALKDDNPKAFRLQDLATSVGLTPRYFHKIFKDKTGITPKEYAKVKAAEKEGARLPVVPSPNLEAFDHLYLDNTDIDALLNFKNDPTLSMENTSTTDDMNTLMPTAFPQNSEVDTSLQQWYGSCSPHTLVSGFATNIDRSFEQLGTDKEFDKATWDIMTPLDRLGNSTLCPLEVSNTYSIISPSLTLSTLSSSTGSPISKQDSWDLSMTITGGSPAALTQRQSWPKPSLLSGGRSTASLNDYDAMLMFDPTLAAFLVHDFHIDHPNSVI</sequence>
<dbReference type="EMBL" id="ML977611">
    <property type="protein sequence ID" value="KAF1997630.1"/>
    <property type="molecule type" value="Genomic_DNA"/>
</dbReference>
<reference evidence="7" key="1">
    <citation type="journal article" date="2020" name="Stud. Mycol.">
        <title>101 Dothideomycetes genomes: a test case for predicting lifestyles and emergence of pathogens.</title>
        <authorList>
            <person name="Haridas S."/>
            <person name="Albert R."/>
            <person name="Binder M."/>
            <person name="Bloem J."/>
            <person name="Labutti K."/>
            <person name="Salamov A."/>
            <person name="Andreopoulos B."/>
            <person name="Baker S."/>
            <person name="Barry K."/>
            <person name="Bills G."/>
            <person name="Bluhm B."/>
            <person name="Cannon C."/>
            <person name="Castanera R."/>
            <person name="Culley D."/>
            <person name="Daum C."/>
            <person name="Ezra D."/>
            <person name="Gonzalez J."/>
            <person name="Henrissat B."/>
            <person name="Kuo A."/>
            <person name="Liang C."/>
            <person name="Lipzen A."/>
            <person name="Lutzoni F."/>
            <person name="Magnuson J."/>
            <person name="Mondo S."/>
            <person name="Nolan M."/>
            <person name="Ohm R."/>
            <person name="Pangilinan J."/>
            <person name="Park H.-J."/>
            <person name="Ramirez L."/>
            <person name="Alfaro M."/>
            <person name="Sun H."/>
            <person name="Tritt A."/>
            <person name="Yoshinaga Y."/>
            <person name="Zwiers L.-H."/>
            <person name="Turgeon B."/>
            <person name="Goodwin S."/>
            <person name="Spatafora J."/>
            <person name="Crous P."/>
            <person name="Grigoriev I."/>
        </authorList>
    </citation>
    <scope>NUCLEOTIDE SEQUENCE</scope>
    <source>
        <strain evidence="7">CBS 123094</strain>
    </source>
</reference>
<proteinExistence type="predicted"/>
<dbReference type="Gene3D" id="1.10.10.60">
    <property type="entry name" value="Homeodomain-like"/>
    <property type="match status" value="1"/>
</dbReference>
<comment type="cofactor">
    <cofactor evidence="1">
        <name>Zn(2+)</name>
        <dbReference type="ChEBI" id="CHEBI:29105"/>
    </cofactor>
</comment>
<dbReference type="Proteomes" id="UP000799779">
    <property type="component" value="Unassembled WGS sequence"/>
</dbReference>
<dbReference type="OrthoDB" id="2447880at2759"/>
<feature type="domain" description="HTH araC/xylS-type" evidence="6">
    <location>
        <begin position="85"/>
        <end position="134"/>
    </location>
</feature>
<evidence type="ECO:0000256" key="5">
    <source>
        <dbReference type="ARBA" id="ARBA00023163"/>
    </source>
</evidence>
<name>A0A6A5W6S0_9PLEO</name>
<accession>A0A6A5W6S0</accession>
<keyword evidence="3" id="KW-0805">Transcription regulation</keyword>
<keyword evidence="2" id="KW-0489">Methyltransferase</keyword>
<keyword evidence="5" id="KW-0804">Transcription</keyword>
<evidence type="ECO:0000313" key="8">
    <source>
        <dbReference type="Proteomes" id="UP000799779"/>
    </source>
</evidence>
<dbReference type="SUPFAM" id="SSF46689">
    <property type="entry name" value="Homeodomain-like"/>
    <property type="match status" value="1"/>
</dbReference>
<evidence type="ECO:0000256" key="1">
    <source>
        <dbReference type="ARBA" id="ARBA00001947"/>
    </source>
</evidence>
<evidence type="ECO:0000256" key="3">
    <source>
        <dbReference type="ARBA" id="ARBA00023015"/>
    </source>
</evidence>
<dbReference type="GO" id="GO:0003700">
    <property type="term" value="F:DNA-binding transcription factor activity"/>
    <property type="evidence" value="ECO:0007669"/>
    <property type="project" value="InterPro"/>
</dbReference>
<dbReference type="GO" id="GO:0008168">
    <property type="term" value="F:methyltransferase activity"/>
    <property type="evidence" value="ECO:0007669"/>
    <property type="project" value="UniProtKB-KW"/>
</dbReference>
<evidence type="ECO:0000259" key="6">
    <source>
        <dbReference type="PROSITE" id="PS01124"/>
    </source>
</evidence>
<gene>
    <name evidence="7" type="ORF">P154DRAFT_524673</name>
</gene>
<dbReference type="GO" id="GO:0032259">
    <property type="term" value="P:methylation"/>
    <property type="evidence" value="ECO:0007669"/>
    <property type="project" value="UniProtKB-KW"/>
</dbReference>
<organism evidence="7 8">
    <name type="scientific">Amniculicola lignicola CBS 123094</name>
    <dbReference type="NCBI Taxonomy" id="1392246"/>
    <lineage>
        <taxon>Eukaryota</taxon>
        <taxon>Fungi</taxon>
        <taxon>Dikarya</taxon>
        <taxon>Ascomycota</taxon>
        <taxon>Pezizomycotina</taxon>
        <taxon>Dothideomycetes</taxon>
        <taxon>Pleosporomycetidae</taxon>
        <taxon>Pleosporales</taxon>
        <taxon>Amniculicolaceae</taxon>
        <taxon>Amniculicola</taxon>
    </lineage>
</organism>
<keyword evidence="4" id="KW-0010">Activator</keyword>
<dbReference type="SUPFAM" id="SSF57884">
    <property type="entry name" value="Ada DNA repair protein, N-terminal domain (N-Ada 10)"/>
    <property type="match status" value="1"/>
</dbReference>
<keyword evidence="8" id="KW-1185">Reference proteome</keyword>
<dbReference type="GO" id="GO:0043565">
    <property type="term" value="F:sequence-specific DNA binding"/>
    <property type="evidence" value="ECO:0007669"/>
    <property type="project" value="InterPro"/>
</dbReference>
<dbReference type="Pfam" id="PF02805">
    <property type="entry name" value="Ada_Zn_binding"/>
    <property type="match status" value="1"/>
</dbReference>
<evidence type="ECO:0000256" key="2">
    <source>
        <dbReference type="ARBA" id="ARBA00022603"/>
    </source>
</evidence>
<dbReference type="InterPro" id="IPR018060">
    <property type="entry name" value="HTH_AraC"/>
</dbReference>
<keyword evidence="2" id="KW-0808">Transferase</keyword>
<dbReference type="GO" id="GO:0008270">
    <property type="term" value="F:zinc ion binding"/>
    <property type="evidence" value="ECO:0007669"/>
    <property type="project" value="InterPro"/>
</dbReference>
<dbReference type="InterPro" id="IPR004026">
    <property type="entry name" value="Ada_DNA_repair_Zn-bd"/>
</dbReference>
<dbReference type="InterPro" id="IPR035451">
    <property type="entry name" value="Ada-like_dom_sf"/>
</dbReference>
<dbReference type="AlphaFoldDB" id="A0A6A5W6S0"/>
<evidence type="ECO:0000256" key="4">
    <source>
        <dbReference type="ARBA" id="ARBA00023159"/>
    </source>
</evidence>